<evidence type="ECO:0000313" key="1">
    <source>
        <dbReference type="EMBL" id="QNQ90652.1"/>
    </source>
</evidence>
<sequence length="391" mass="42926">MSTEQNLAHTLAQARFYGAKSEPIDEVQIHQEEVATAQGDRLCILAVRHGQQVDTYQVLLDADDQDVLGDRATELGEALSLGRPAGSGTWHELRPFPTGLTGRQLSGEQSNTTLIFSDGAHDTAVVKYFRKLQPGINPEVELLSGIADTPHVARLYGWVSNTIDEQDYITAVAQEFIADSQDGWKRALDFGSRGQSFAEDAHLLGQATASVHQALASGFGSSTIDAAEVAQRLTARFEDLRRRVPALEQYRLGVLQHYEDLTGNTPCHRVHGDLHLGQVLRTPDRYVLIDFEGEPARPIAERRRPDAALRDVAGLVRSIDYATHSISAPEGWAEEATTALLAGYGVSADDPFLAAYVLDKALYEVAYEVDNRPDWVSIPQAAVLRLLHQQP</sequence>
<name>A0A7H0SQ27_9CORY</name>
<dbReference type="RefSeq" id="WP_187973966.1">
    <property type="nucleotide sequence ID" value="NZ_CP046884.1"/>
</dbReference>
<evidence type="ECO:0008006" key="3">
    <source>
        <dbReference type="Google" id="ProtNLM"/>
    </source>
</evidence>
<accession>A0A7H0SQ27</accession>
<proteinExistence type="predicted"/>
<protein>
    <recommendedName>
        <fullName evidence="3">Maltokinase</fullName>
    </recommendedName>
</protein>
<dbReference type="SUPFAM" id="SSF56112">
    <property type="entry name" value="Protein kinase-like (PK-like)"/>
    <property type="match status" value="1"/>
</dbReference>
<dbReference type="KEGG" id="cpoy:GP475_08390"/>
<dbReference type="EMBL" id="CP046884">
    <property type="protein sequence ID" value="QNQ90652.1"/>
    <property type="molecule type" value="Genomic_DNA"/>
</dbReference>
<gene>
    <name evidence="1" type="ORF">GP475_08390</name>
</gene>
<organism evidence="1 2">
    <name type="scientific">Corynebacterium poyangense</name>
    <dbReference type="NCBI Taxonomy" id="2684405"/>
    <lineage>
        <taxon>Bacteria</taxon>
        <taxon>Bacillati</taxon>
        <taxon>Actinomycetota</taxon>
        <taxon>Actinomycetes</taxon>
        <taxon>Mycobacteriales</taxon>
        <taxon>Corynebacteriaceae</taxon>
        <taxon>Corynebacterium</taxon>
    </lineage>
</organism>
<dbReference type="InterPro" id="IPR011009">
    <property type="entry name" value="Kinase-like_dom_sf"/>
</dbReference>
<reference evidence="1 2" key="1">
    <citation type="submission" date="2019-12" db="EMBL/GenBank/DDBJ databases">
        <title>Corynebacterium sp. nov., isolated from feces of the Anser Albifrons in China.</title>
        <authorList>
            <person name="Liu Q."/>
        </authorList>
    </citation>
    <scope>NUCLEOTIDE SEQUENCE [LARGE SCALE GENOMIC DNA]</scope>
    <source>
        <strain evidence="1 2">4H37-19</strain>
    </source>
</reference>
<dbReference type="AlphaFoldDB" id="A0A7H0SQ27"/>
<dbReference type="Gene3D" id="3.90.1200.10">
    <property type="match status" value="1"/>
</dbReference>
<evidence type="ECO:0000313" key="2">
    <source>
        <dbReference type="Proteomes" id="UP000516320"/>
    </source>
</evidence>
<dbReference type="Proteomes" id="UP000516320">
    <property type="component" value="Chromosome"/>
</dbReference>
<keyword evidence="2" id="KW-1185">Reference proteome</keyword>